<dbReference type="PATRIC" id="fig|1280948.3.peg.3520"/>
<sequence>MRAREALNFASRVVSEHMKEHIPLEDSLLQDLGALIIAKTGANAVLFPKFGDMIGEPRLTILPETVLASLRDRHRREGKVPNVGEIWPNAA</sequence>
<dbReference type="Proteomes" id="UP000024547">
    <property type="component" value="Unassembled WGS sequence"/>
</dbReference>
<evidence type="ECO:0000313" key="2">
    <source>
        <dbReference type="Proteomes" id="UP000024547"/>
    </source>
</evidence>
<gene>
    <name evidence="1" type="ORF">HY36_12000</name>
</gene>
<protein>
    <submittedName>
        <fullName evidence="1">Uncharacterized protein</fullName>
    </submittedName>
</protein>
<evidence type="ECO:0000313" key="1">
    <source>
        <dbReference type="EMBL" id="KCZ57893.1"/>
    </source>
</evidence>
<keyword evidence="2" id="KW-1185">Reference proteome</keyword>
<dbReference type="AlphaFoldDB" id="A0A059DX16"/>
<dbReference type="EMBL" id="AWFH01000063">
    <property type="protein sequence ID" value="KCZ57893.1"/>
    <property type="molecule type" value="Genomic_DNA"/>
</dbReference>
<reference evidence="1 2" key="1">
    <citation type="journal article" date="2014" name="Antonie Van Leeuwenhoek">
        <title>Hyphomonas beringensis sp. nov. and Hyphomonas chukchiensis sp. nov., isolated from surface seawater of the Bering Sea and Chukchi Sea.</title>
        <authorList>
            <person name="Li C."/>
            <person name="Lai Q."/>
            <person name="Li G."/>
            <person name="Dong C."/>
            <person name="Wang J."/>
            <person name="Liao Y."/>
            <person name="Shao Z."/>
        </authorList>
    </citation>
    <scope>NUCLEOTIDE SEQUENCE [LARGE SCALE GENOMIC DNA]</scope>
    <source>
        <strain evidence="1 2">22II1-22F38</strain>
    </source>
</reference>
<accession>A0A059DX16</accession>
<comment type="caution">
    <text evidence="1">The sequence shown here is derived from an EMBL/GenBank/DDBJ whole genome shotgun (WGS) entry which is preliminary data.</text>
</comment>
<organism evidence="1 2">
    <name type="scientific">Hyphomonas atlantica</name>
    <dbReference type="NCBI Taxonomy" id="1280948"/>
    <lineage>
        <taxon>Bacteria</taxon>
        <taxon>Pseudomonadati</taxon>
        <taxon>Pseudomonadota</taxon>
        <taxon>Alphaproteobacteria</taxon>
        <taxon>Hyphomonadales</taxon>
        <taxon>Hyphomonadaceae</taxon>
        <taxon>Hyphomonas</taxon>
    </lineage>
</organism>
<name>A0A059DX16_9PROT</name>
<proteinExistence type="predicted"/>
<dbReference type="STRING" id="1280948.HY36_12000"/>